<keyword evidence="1" id="KW-1133">Transmembrane helix</keyword>
<dbReference type="AlphaFoldDB" id="L9X4K7"/>
<proteinExistence type="predicted"/>
<dbReference type="EMBL" id="AOHZ01000044">
    <property type="protein sequence ID" value="ELY56640.1"/>
    <property type="molecule type" value="Genomic_DNA"/>
</dbReference>
<accession>L9X4K7</accession>
<sequence length="53" mass="5920">MNERRLQSMYVVGIVLNAVALVYALQDGSPLFAATFGFVMVYLGIRFWMVSSS</sequence>
<dbReference type="RefSeq" id="WP_007259228.1">
    <property type="nucleotide sequence ID" value="NZ_AOHZ01000044.1"/>
</dbReference>
<gene>
    <name evidence="2" type="ORF">C493_09710</name>
</gene>
<keyword evidence="1" id="KW-0812">Transmembrane</keyword>
<name>L9X4K7_9EURY</name>
<keyword evidence="1" id="KW-0472">Membrane</keyword>
<dbReference type="OrthoDB" id="192846at2157"/>
<evidence type="ECO:0000256" key="1">
    <source>
        <dbReference type="SAM" id="Phobius"/>
    </source>
</evidence>
<organism evidence="2 3">
    <name type="scientific">Natronolimnohabitans innermongolicus JCM 12255</name>
    <dbReference type="NCBI Taxonomy" id="1227499"/>
    <lineage>
        <taxon>Archaea</taxon>
        <taxon>Methanobacteriati</taxon>
        <taxon>Methanobacteriota</taxon>
        <taxon>Stenosarchaea group</taxon>
        <taxon>Halobacteria</taxon>
        <taxon>Halobacteriales</taxon>
        <taxon>Natrialbaceae</taxon>
        <taxon>Natronolimnohabitans</taxon>
    </lineage>
</organism>
<feature type="transmembrane region" description="Helical" evidence="1">
    <location>
        <begin position="31"/>
        <end position="49"/>
    </location>
</feature>
<dbReference type="eggNOG" id="arCOG10715">
    <property type="taxonomic scope" value="Archaea"/>
</dbReference>
<evidence type="ECO:0000313" key="2">
    <source>
        <dbReference type="EMBL" id="ELY56640.1"/>
    </source>
</evidence>
<feature type="transmembrane region" description="Helical" evidence="1">
    <location>
        <begin position="7"/>
        <end position="25"/>
    </location>
</feature>
<protein>
    <submittedName>
        <fullName evidence="2">Uncharacterized protein</fullName>
    </submittedName>
</protein>
<dbReference type="Proteomes" id="UP000011602">
    <property type="component" value="Unassembled WGS sequence"/>
</dbReference>
<dbReference type="STRING" id="1227499.C493_09710"/>
<comment type="caution">
    <text evidence="2">The sequence shown here is derived from an EMBL/GenBank/DDBJ whole genome shotgun (WGS) entry which is preliminary data.</text>
</comment>
<reference evidence="2 3" key="1">
    <citation type="journal article" date="2014" name="PLoS Genet.">
        <title>Phylogenetically driven sequencing of extremely halophilic archaea reveals strategies for static and dynamic osmo-response.</title>
        <authorList>
            <person name="Becker E.A."/>
            <person name="Seitzer P.M."/>
            <person name="Tritt A."/>
            <person name="Larsen D."/>
            <person name="Krusor M."/>
            <person name="Yao A.I."/>
            <person name="Wu D."/>
            <person name="Madern D."/>
            <person name="Eisen J.A."/>
            <person name="Darling A.E."/>
            <person name="Facciotti M.T."/>
        </authorList>
    </citation>
    <scope>NUCLEOTIDE SEQUENCE [LARGE SCALE GENOMIC DNA]</scope>
    <source>
        <strain evidence="2 3">JCM 12255</strain>
    </source>
</reference>
<evidence type="ECO:0000313" key="3">
    <source>
        <dbReference type="Proteomes" id="UP000011602"/>
    </source>
</evidence>
<keyword evidence="3" id="KW-1185">Reference proteome</keyword>